<keyword evidence="3" id="KW-0349">Heme</keyword>
<evidence type="ECO:0000256" key="9">
    <source>
        <dbReference type="SAM" id="Phobius"/>
    </source>
</evidence>
<evidence type="ECO:0000256" key="2">
    <source>
        <dbReference type="ARBA" id="ARBA00022475"/>
    </source>
</evidence>
<evidence type="ECO:0000256" key="5">
    <source>
        <dbReference type="ARBA" id="ARBA00022729"/>
    </source>
</evidence>
<dbReference type="InterPro" id="IPR009056">
    <property type="entry name" value="Cyt_c-like_dom"/>
</dbReference>
<keyword evidence="4" id="KW-0479">Metal-binding</keyword>
<name>A0A382AH78_9ZZZZ</name>
<keyword evidence="5" id="KW-0732">Signal</keyword>
<evidence type="ECO:0000313" key="11">
    <source>
        <dbReference type="EMBL" id="SVB00920.1"/>
    </source>
</evidence>
<organism evidence="11">
    <name type="scientific">marine metagenome</name>
    <dbReference type="NCBI Taxonomy" id="408172"/>
    <lineage>
        <taxon>unclassified sequences</taxon>
        <taxon>metagenomes</taxon>
        <taxon>ecological metagenomes</taxon>
    </lineage>
</organism>
<dbReference type="InterPro" id="IPR036909">
    <property type="entry name" value="Cyt_c-like_dom_sf"/>
</dbReference>
<feature type="domain" description="Cytochrome c" evidence="10">
    <location>
        <begin position="190"/>
        <end position="301"/>
    </location>
</feature>
<evidence type="ECO:0000259" key="10">
    <source>
        <dbReference type="PROSITE" id="PS51007"/>
    </source>
</evidence>
<dbReference type="GO" id="GO:0005506">
    <property type="term" value="F:iron ion binding"/>
    <property type="evidence" value="ECO:0007669"/>
    <property type="project" value="InterPro"/>
</dbReference>
<keyword evidence="9" id="KW-1133">Transmembrane helix</keyword>
<reference evidence="11" key="1">
    <citation type="submission" date="2018-05" db="EMBL/GenBank/DDBJ databases">
        <authorList>
            <person name="Lanie J.A."/>
            <person name="Ng W.-L."/>
            <person name="Kazmierczak K.M."/>
            <person name="Andrzejewski T.M."/>
            <person name="Davidsen T.M."/>
            <person name="Wayne K.J."/>
            <person name="Tettelin H."/>
            <person name="Glass J.I."/>
            <person name="Rusch D."/>
            <person name="Podicherti R."/>
            <person name="Tsui H.-C.T."/>
            <person name="Winkler M.E."/>
        </authorList>
    </citation>
    <scope>NUCLEOTIDE SEQUENCE</scope>
</reference>
<keyword evidence="8 9" id="KW-0472">Membrane</keyword>
<evidence type="ECO:0000256" key="3">
    <source>
        <dbReference type="ARBA" id="ARBA00022617"/>
    </source>
</evidence>
<evidence type="ECO:0000256" key="8">
    <source>
        <dbReference type="ARBA" id="ARBA00023136"/>
    </source>
</evidence>
<keyword evidence="6" id="KW-0677">Repeat</keyword>
<dbReference type="EMBL" id="UINC01025403">
    <property type="protein sequence ID" value="SVB00920.1"/>
    <property type="molecule type" value="Genomic_DNA"/>
</dbReference>
<dbReference type="PROSITE" id="PS51007">
    <property type="entry name" value="CYTC"/>
    <property type="match status" value="1"/>
</dbReference>
<dbReference type="SUPFAM" id="SSF46626">
    <property type="entry name" value="Cytochrome c"/>
    <property type="match status" value="2"/>
</dbReference>
<comment type="subcellular location">
    <subcellularLocation>
        <location evidence="1">Cell membrane</location>
    </subcellularLocation>
</comment>
<keyword evidence="9" id="KW-0812">Transmembrane</keyword>
<proteinExistence type="predicted"/>
<evidence type="ECO:0000256" key="7">
    <source>
        <dbReference type="ARBA" id="ARBA00023004"/>
    </source>
</evidence>
<protein>
    <recommendedName>
        <fullName evidence="10">Cytochrome c domain-containing protein</fullName>
    </recommendedName>
</protein>
<dbReference type="InterPro" id="IPR051459">
    <property type="entry name" value="Cytochrome_c-type_DH"/>
</dbReference>
<feature type="transmembrane region" description="Helical" evidence="9">
    <location>
        <begin position="12"/>
        <end position="31"/>
    </location>
</feature>
<dbReference type="PANTHER" id="PTHR35008:SF8">
    <property type="entry name" value="ALCOHOL DEHYDROGENASE CYTOCHROME C SUBUNIT"/>
    <property type="match status" value="1"/>
</dbReference>
<dbReference type="GO" id="GO:0020037">
    <property type="term" value="F:heme binding"/>
    <property type="evidence" value="ECO:0007669"/>
    <property type="project" value="InterPro"/>
</dbReference>
<evidence type="ECO:0000256" key="1">
    <source>
        <dbReference type="ARBA" id="ARBA00004236"/>
    </source>
</evidence>
<keyword evidence="7" id="KW-0408">Iron</keyword>
<keyword evidence="2" id="KW-1003">Cell membrane</keyword>
<evidence type="ECO:0000256" key="6">
    <source>
        <dbReference type="ARBA" id="ARBA00022737"/>
    </source>
</evidence>
<dbReference type="PANTHER" id="PTHR35008">
    <property type="entry name" value="BLL4482 PROTEIN-RELATED"/>
    <property type="match status" value="1"/>
</dbReference>
<evidence type="ECO:0000256" key="4">
    <source>
        <dbReference type="ARBA" id="ARBA00022723"/>
    </source>
</evidence>
<dbReference type="GO" id="GO:0016614">
    <property type="term" value="F:oxidoreductase activity, acting on CH-OH group of donors"/>
    <property type="evidence" value="ECO:0007669"/>
    <property type="project" value="InterPro"/>
</dbReference>
<dbReference type="GO" id="GO:0009055">
    <property type="term" value="F:electron transfer activity"/>
    <property type="evidence" value="ECO:0007669"/>
    <property type="project" value="InterPro"/>
</dbReference>
<accession>A0A382AH78</accession>
<dbReference type="AlphaFoldDB" id="A0A382AH78"/>
<dbReference type="PIRSF" id="PIRSF000018">
    <property type="entry name" value="Mb_ADH_cyt_c"/>
    <property type="match status" value="1"/>
</dbReference>
<dbReference type="InterPro" id="IPR014353">
    <property type="entry name" value="Membr-bd_ADH_cyt_c"/>
</dbReference>
<dbReference type="GO" id="GO:0005886">
    <property type="term" value="C:plasma membrane"/>
    <property type="evidence" value="ECO:0007669"/>
    <property type="project" value="UniProtKB-SubCell"/>
</dbReference>
<sequence>MPQTFLVTTLMFAHRICGLTLVFWMILAGILEAVENSHDSLAPDLPAGKYLFQAAGGCSCHTDTKNNGAFLAGGRPIKTPFGTFYSTNITPDPETGIGNWSHKDFIRAMTKGLSPEGNHYFPVFPYTSFQRIRLEDLLALKDYLFSVPPVRQKNLPHDLILPFAEQAALMFWKNFAWSPRPFKPNQERTESWNRGAYIAKALAHCGECHTPRNLLGALKSEMHYAGSKEGPEGQLAPNITPDKKTGIGNWSKVDVSYFLRTGMKPDGDDSQGLMGEVIDLGYQYLLEEDLDALAEYLVSLPPISNKLRQEKSK</sequence>
<gene>
    <name evidence="11" type="ORF">METZ01_LOCUS153774</name>
</gene>